<evidence type="ECO:0000256" key="5">
    <source>
        <dbReference type="ARBA" id="ARBA00022801"/>
    </source>
</evidence>
<keyword evidence="2" id="KW-0597">Phosphoprotein</keyword>
<feature type="compositionally biased region" description="Polar residues" evidence="6">
    <location>
        <begin position="360"/>
        <end position="407"/>
    </location>
</feature>
<dbReference type="PANTHER" id="PTHR46896:SF3">
    <property type="entry name" value="FI06413P-RELATED"/>
    <property type="match status" value="1"/>
</dbReference>
<dbReference type="PANTHER" id="PTHR46896">
    <property type="entry name" value="SENTRIN-SPECIFIC PROTEASE"/>
    <property type="match status" value="1"/>
</dbReference>
<feature type="domain" description="Ubiquitin-like protease family profile" evidence="7">
    <location>
        <begin position="794"/>
        <end position="1058"/>
    </location>
</feature>
<dbReference type="OrthoDB" id="442460at2759"/>
<dbReference type="InterPro" id="IPR038765">
    <property type="entry name" value="Papain-like_cys_pep_sf"/>
</dbReference>
<dbReference type="Pfam" id="PF02902">
    <property type="entry name" value="Peptidase_C48"/>
    <property type="match status" value="1"/>
</dbReference>
<dbReference type="Proteomes" id="UP001154329">
    <property type="component" value="Chromosome 2"/>
</dbReference>
<accession>A0A9P0J3H7</accession>
<sequence>MFTVRERGSGSPWEDFNLTQLIDLFPQAVVKSPDEFFRDLRESSSELPPDSVIREKYVEVDFYNYFDPVTEENTVISTMHHNIFNNPNISITPSSPSPKQPPIASTSRPPWIAPVSPPISIVPVSCEPDKSVSNNKETQKHSKRTAPYQISNRTIKHARLSITKPPNARKDNKAITKGVKVNQIKKNDSVVSNTNLTKSIPSTSNAVIQSTQEVASAQSTNEELQPLNSELNCKDNSSHLDNDKKENGFHRKYCLYNNEYLLHHLNIDNDDTTEKSQDMVELRTINEKFWFKQSLSDELLQNVRLLIQNKTADEEEFESIIKSSPCLQLPKVDCSSSTSTNSKSPASQNNINSINPPNQVGINKSQKQTTIQQQPSKQTIKSSNIIKQQSTSTNISSKMQHSTINQTDPKHHVPNNQHINTPLKKHTKATATHIQTSNKKITNNKQLPTSSKLVSTTKKVVNIHQNVKKPAIHQPSINDVKKCIKCKALSKDETCAACHMSSHLKNVTVTRIGTPSTSTVVHPESPTMRPSKLIDVPSCSKNSVSCEAPLVLLLSSGDEDEEEEEEEDSLEPNITKMETKEALKKHTDKLCLNPKLLEDRLWQKDLSVKDYYKIEECHSVHIGSFKTVPAPSGDMLVCLHGIRMTIKGLESEPVTIDLQMDNVVKILGYHGENPLIIIYTNHLAAAGIQFLLNMNEDNKNHFYDPLSKDITLNKIVWFFNLKRPEIQHLEKLLLKLPKRKYAPLTINQVNTILGSTILQDEEDIRRLEKQRADEEEARINAITILQDRLGERSSVIKINDYKMLNSNEFINDILIEFYLNYWYTQKLSEEDRKRTYVFSTYFYTTLAKSFNASDYPAHYTASQIRHQKVKKWTKNVDIFKKDFVFIPINENFHWFMAVVCFPYLSGKVNMKDGTPVKASDDNTDRYPVPPVDSYAHDRIEADPNVEDLWLFDMASSFNLTYNKQGVNYEIDSAVTKRSRQIQIKRPCILLFDSLSGGVHRARITATLRDWLEQEYMAKYKGKKKDFSPKAIKGALIRVPQQPNYTDCGLFAIHFFKRFFERPIVDYTLPIRHLENWFSIDEVAKNCQKRKELQSIIFARMKERGSVLPDDVQLPILNFTDPPIKIPQNPHQKNTNPADVPNSTNRVNSPSLRPSTSNYQSNPNPTNELQHQVIQNNSGYNHPYFETPVYDDSDDIDSYDDDEVERQFDENDHYDEGSPENYQEDYNVEQYADLQNHREYFPENTQQVDDDVDPIPNSDDEQLIEYHQQSSNNGNLVVNDLHYGLSNRRNLINIQNISNENRQSFRPNIHDYDDYEMEGDDDYEIEGDDDGDDDGDEEIDEEEEERNYNESNSTTNHNRRKIHFNHSRLSN</sequence>
<feature type="region of interest" description="Disordered" evidence="6">
    <location>
        <begin position="1303"/>
        <end position="1370"/>
    </location>
</feature>
<dbReference type="InterPro" id="IPR051947">
    <property type="entry name" value="Sentrin-specific_protease"/>
</dbReference>
<evidence type="ECO:0000313" key="9">
    <source>
        <dbReference type="Proteomes" id="UP001154329"/>
    </source>
</evidence>
<protein>
    <recommendedName>
        <fullName evidence="7">Ubiquitin-like protease family profile domain-containing protein</fullName>
    </recommendedName>
</protein>
<feature type="compositionally biased region" description="Acidic residues" evidence="6">
    <location>
        <begin position="1188"/>
        <end position="1198"/>
    </location>
</feature>
<dbReference type="GO" id="GO:0016926">
    <property type="term" value="P:protein desumoylation"/>
    <property type="evidence" value="ECO:0007669"/>
    <property type="project" value="TreeGrafter"/>
</dbReference>
<dbReference type="InterPro" id="IPR003653">
    <property type="entry name" value="Peptidase_C48_C"/>
</dbReference>
<evidence type="ECO:0000256" key="2">
    <source>
        <dbReference type="ARBA" id="ARBA00022553"/>
    </source>
</evidence>
<dbReference type="PROSITE" id="PS50600">
    <property type="entry name" value="ULP_PROTEASE"/>
    <property type="match status" value="1"/>
</dbReference>
<dbReference type="GO" id="GO:0005634">
    <property type="term" value="C:nucleus"/>
    <property type="evidence" value="ECO:0007669"/>
    <property type="project" value="TreeGrafter"/>
</dbReference>
<evidence type="ECO:0000256" key="3">
    <source>
        <dbReference type="ARBA" id="ARBA00022670"/>
    </source>
</evidence>
<feature type="compositionally biased region" description="Acidic residues" evidence="6">
    <location>
        <begin position="1312"/>
        <end position="1344"/>
    </location>
</feature>
<feature type="compositionally biased region" description="Low complexity" evidence="6">
    <location>
        <begin position="335"/>
        <end position="359"/>
    </location>
</feature>
<evidence type="ECO:0000256" key="6">
    <source>
        <dbReference type="SAM" id="MobiDB-lite"/>
    </source>
</evidence>
<proteinExistence type="inferred from homology"/>
<dbReference type="SUPFAM" id="SSF54001">
    <property type="entry name" value="Cysteine proteinases"/>
    <property type="match status" value="1"/>
</dbReference>
<keyword evidence="9" id="KW-1185">Reference proteome</keyword>
<feature type="region of interest" description="Disordered" evidence="6">
    <location>
        <begin position="89"/>
        <end position="109"/>
    </location>
</feature>
<reference evidence="8" key="1">
    <citation type="submission" date="2022-02" db="EMBL/GenBank/DDBJ databases">
        <authorList>
            <person name="King R."/>
        </authorList>
    </citation>
    <scope>NUCLEOTIDE SEQUENCE</scope>
</reference>
<name>A0A9P0J3H7_APHGO</name>
<evidence type="ECO:0000313" key="8">
    <source>
        <dbReference type="EMBL" id="CAH1726066.1"/>
    </source>
</evidence>
<dbReference type="GO" id="GO:0006508">
    <property type="term" value="P:proteolysis"/>
    <property type="evidence" value="ECO:0007669"/>
    <property type="project" value="UniProtKB-KW"/>
</dbReference>
<evidence type="ECO:0000256" key="4">
    <source>
        <dbReference type="ARBA" id="ARBA00022786"/>
    </source>
</evidence>
<gene>
    <name evidence="8" type="ORF">APHIGO_LOCUS7021</name>
</gene>
<evidence type="ECO:0000259" key="7">
    <source>
        <dbReference type="PROSITE" id="PS50600"/>
    </source>
</evidence>
<keyword evidence="3" id="KW-0645">Protease</keyword>
<dbReference type="GO" id="GO:0070139">
    <property type="term" value="F:SUMO-specific endopeptidase activity"/>
    <property type="evidence" value="ECO:0007669"/>
    <property type="project" value="TreeGrafter"/>
</dbReference>
<feature type="region of interest" description="Disordered" evidence="6">
    <location>
        <begin position="1121"/>
        <end position="1198"/>
    </location>
</feature>
<feature type="region of interest" description="Disordered" evidence="6">
    <location>
        <begin position="330"/>
        <end position="425"/>
    </location>
</feature>
<dbReference type="GO" id="GO:0005737">
    <property type="term" value="C:cytoplasm"/>
    <property type="evidence" value="ECO:0007669"/>
    <property type="project" value="TreeGrafter"/>
</dbReference>
<keyword evidence="5" id="KW-0378">Hydrolase</keyword>
<dbReference type="Gene3D" id="3.40.395.10">
    <property type="entry name" value="Adenoviral Proteinase, Chain A"/>
    <property type="match status" value="1"/>
</dbReference>
<evidence type="ECO:0000256" key="1">
    <source>
        <dbReference type="ARBA" id="ARBA00005234"/>
    </source>
</evidence>
<feature type="compositionally biased region" description="Polar residues" evidence="6">
    <location>
        <begin position="1128"/>
        <end position="1179"/>
    </location>
</feature>
<organism evidence="8 9">
    <name type="scientific">Aphis gossypii</name>
    <name type="common">Cotton aphid</name>
    <dbReference type="NCBI Taxonomy" id="80765"/>
    <lineage>
        <taxon>Eukaryota</taxon>
        <taxon>Metazoa</taxon>
        <taxon>Ecdysozoa</taxon>
        <taxon>Arthropoda</taxon>
        <taxon>Hexapoda</taxon>
        <taxon>Insecta</taxon>
        <taxon>Pterygota</taxon>
        <taxon>Neoptera</taxon>
        <taxon>Paraneoptera</taxon>
        <taxon>Hemiptera</taxon>
        <taxon>Sternorrhyncha</taxon>
        <taxon>Aphidomorpha</taxon>
        <taxon>Aphidoidea</taxon>
        <taxon>Aphididae</taxon>
        <taxon>Aphidini</taxon>
        <taxon>Aphis</taxon>
        <taxon>Aphis</taxon>
    </lineage>
</organism>
<comment type="similarity">
    <text evidence="1">Belongs to the peptidase C48 family.</text>
</comment>
<dbReference type="EMBL" id="OU899035">
    <property type="protein sequence ID" value="CAH1726066.1"/>
    <property type="molecule type" value="Genomic_DNA"/>
</dbReference>
<feature type="compositionally biased region" description="Basic residues" evidence="6">
    <location>
        <begin position="1356"/>
        <end position="1370"/>
    </location>
</feature>
<reference evidence="8" key="2">
    <citation type="submission" date="2022-10" db="EMBL/GenBank/DDBJ databases">
        <authorList>
            <consortium name="ENA_rothamsted_submissions"/>
            <consortium name="culmorum"/>
            <person name="King R."/>
        </authorList>
    </citation>
    <scope>NUCLEOTIDE SEQUENCE</scope>
</reference>
<keyword evidence="4" id="KW-0833">Ubl conjugation pathway</keyword>